<keyword evidence="1" id="KW-0812">Transmembrane</keyword>
<feature type="transmembrane region" description="Helical" evidence="1">
    <location>
        <begin position="28"/>
        <end position="47"/>
    </location>
</feature>
<dbReference type="Proteomes" id="UP001605261">
    <property type="component" value="Unassembled WGS sequence"/>
</dbReference>
<sequence>MLMMCVGLIVMALAYLLTARDTSGPRRWIGIALIASVAPVFFWLGAFSRQVDAGLCYTSAIQSIAAAVARTDHPQALARQIEALPLAGYETRCPEVRDAAAALPGAGAH</sequence>
<evidence type="ECO:0000313" key="3">
    <source>
        <dbReference type="Proteomes" id="UP001605261"/>
    </source>
</evidence>
<dbReference type="EMBL" id="JBHGCJ010000003">
    <property type="protein sequence ID" value="MFG6108799.1"/>
    <property type="molecule type" value="Genomic_DNA"/>
</dbReference>
<reference evidence="2 3" key="1">
    <citation type="submission" date="2024-09" db="EMBL/GenBank/DDBJ databases">
        <authorList>
            <consortium name="All-Russian atlas of soil microorganisms"/>
            <consortium name="as a basis for the search for new antimicrobial producers and enzymes with unique properties"/>
            <person name="Sokolova E.A."/>
            <person name="Voronina E.N."/>
        </authorList>
    </citation>
    <scope>NUCLEOTIDE SEQUENCE [LARGE SCALE GENOMIC DNA]</scope>
    <source>
        <strain evidence="2 3">AF-22b-331.1</strain>
    </source>
</reference>
<evidence type="ECO:0000313" key="2">
    <source>
        <dbReference type="EMBL" id="MFG6108799.1"/>
    </source>
</evidence>
<comment type="caution">
    <text evidence="2">The sequence shown here is derived from an EMBL/GenBank/DDBJ whole genome shotgun (WGS) entry which is preliminary data.</text>
</comment>
<organism evidence="2 3">
    <name type="scientific">Stenotrophomonas nematodicola</name>
    <dbReference type="NCBI Taxonomy" id="2656746"/>
    <lineage>
        <taxon>Bacteria</taxon>
        <taxon>Pseudomonadati</taxon>
        <taxon>Pseudomonadota</taxon>
        <taxon>Gammaproteobacteria</taxon>
        <taxon>Lysobacterales</taxon>
        <taxon>Lysobacteraceae</taxon>
        <taxon>Stenotrophomonas</taxon>
    </lineage>
</organism>
<keyword evidence="1" id="KW-0472">Membrane</keyword>
<keyword evidence="1" id="KW-1133">Transmembrane helix</keyword>
<name>A0ABW7CZ01_9GAMM</name>
<evidence type="ECO:0008006" key="4">
    <source>
        <dbReference type="Google" id="ProtNLM"/>
    </source>
</evidence>
<protein>
    <recommendedName>
        <fullName evidence="4">Transmembrane protein</fullName>
    </recommendedName>
</protein>
<proteinExistence type="predicted"/>
<gene>
    <name evidence="2" type="ORF">ACEU0G_002792</name>
</gene>
<dbReference type="RefSeq" id="WP_394162188.1">
    <property type="nucleotide sequence ID" value="NZ_JBHGCJ010000003.1"/>
</dbReference>
<accession>A0ABW7CZ01</accession>
<evidence type="ECO:0000256" key="1">
    <source>
        <dbReference type="SAM" id="Phobius"/>
    </source>
</evidence>
<keyword evidence="3" id="KW-1185">Reference proteome</keyword>